<keyword evidence="2" id="KW-1185">Reference proteome</keyword>
<sequence>MIIIFYQLHIMFSLSYKSLTFFVTQKMCASENHRFSLLYVGLIAVYVECIKECRILYNATLKTIKSHDNLTDDDENTTDDDYHFDCDSDLVFAFSVHTVNALVTNRSSFLLTIYCLSENSLLILAIRHFLFLILRYKFVLRKTISMDKLRTGWLFLHATKDDENGVEDVPSIIKIIGLGNDVCVAFVFHVCNDSHNVPRTGAKSGYSINI</sequence>
<protein>
    <submittedName>
        <fullName evidence="1">Uncharacterized protein</fullName>
    </submittedName>
</protein>
<gene>
    <name evidence="1" type="ORF">AGLY_013203</name>
</gene>
<comment type="caution">
    <text evidence="1">The sequence shown here is derived from an EMBL/GenBank/DDBJ whole genome shotgun (WGS) entry which is preliminary data.</text>
</comment>
<accession>A0A6G0T7T2</accession>
<evidence type="ECO:0000313" key="1">
    <source>
        <dbReference type="EMBL" id="KAE9526555.1"/>
    </source>
</evidence>
<name>A0A6G0T7T2_APHGL</name>
<organism evidence="1 2">
    <name type="scientific">Aphis glycines</name>
    <name type="common">Soybean aphid</name>
    <dbReference type="NCBI Taxonomy" id="307491"/>
    <lineage>
        <taxon>Eukaryota</taxon>
        <taxon>Metazoa</taxon>
        <taxon>Ecdysozoa</taxon>
        <taxon>Arthropoda</taxon>
        <taxon>Hexapoda</taxon>
        <taxon>Insecta</taxon>
        <taxon>Pterygota</taxon>
        <taxon>Neoptera</taxon>
        <taxon>Paraneoptera</taxon>
        <taxon>Hemiptera</taxon>
        <taxon>Sternorrhyncha</taxon>
        <taxon>Aphidomorpha</taxon>
        <taxon>Aphidoidea</taxon>
        <taxon>Aphididae</taxon>
        <taxon>Aphidini</taxon>
        <taxon>Aphis</taxon>
        <taxon>Aphis</taxon>
    </lineage>
</organism>
<dbReference type="Proteomes" id="UP000475862">
    <property type="component" value="Unassembled WGS sequence"/>
</dbReference>
<dbReference type="AlphaFoldDB" id="A0A6G0T7T2"/>
<reference evidence="1 2" key="1">
    <citation type="submission" date="2019-08" db="EMBL/GenBank/DDBJ databases">
        <title>The genome of the soybean aphid Biotype 1, its phylome, world population structure and adaptation to the North American continent.</title>
        <authorList>
            <person name="Giordano R."/>
            <person name="Donthu R.K."/>
            <person name="Hernandez A.G."/>
            <person name="Wright C.L."/>
            <person name="Zimin A.V."/>
        </authorList>
    </citation>
    <scope>NUCLEOTIDE SEQUENCE [LARGE SCALE GENOMIC DNA]</scope>
    <source>
        <tissue evidence="1">Whole aphids</tissue>
    </source>
</reference>
<evidence type="ECO:0000313" key="2">
    <source>
        <dbReference type="Proteomes" id="UP000475862"/>
    </source>
</evidence>
<dbReference type="EMBL" id="VYZN01000054">
    <property type="protein sequence ID" value="KAE9526555.1"/>
    <property type="molecule type" value="Genomic_DNA"/>
</dbReference>
<proteinExistence type="predicted"/>